<dbReference type="Gene3D" id="3.90.1200.10">
    <property type="match status" value="1"/>
</dbReference>
<dbReference type="SMART" id="SM00587">
    <property type="entry name" value="CHK"/>
    <property type="match status" value="1"/>
</dbReference>
<protein>
    <recommendedName>
        <fullName evidence="1">CHK kinase-like domain-containing protein</fullName>
    </recommendedName>
</protein>
<keyword evidence="4" id="KW-1185">Reference proteome</keyword>
<organism>
    <name type="scientific">Pediculus humanus subsp. corporis</name>
    <name type="common">Body louse</name>
    <dbReference type="NCBI Taxonomy" id="121224"/>
    <lineage>
        <taxon>Eukaryota</taxon>
        <taxon>Metazoa</taxon>
        <taxon>Ecdysozoa</taxon>
        <taxon>Arthropoda</taxon>
        <taxon>Hexapoda</taxon>
        <taxon>Insecta</taxon>
        <taxon>Pterygota</taxon>
        <taxon>Neoptera</taxon>
        <taxon>Paraneoptera</taxon>
        <taxon>Psocodea</taxon>
        <taxon>Troctomorpha</taxon>
        <taxon>Phthiraptera</taxon>
        <taxon>Anoplura</taxon>
        <taxon>Pediculidae</taxon>
        <taxon>Pediculus</taxon>
    </lineage>
</organism>
<sequence>MSEKNKEILPDWINGCFIENSLKKSWKFEKSFSKIINYDATTAAPFGEHCGNEIKETSIIVKIIPEGQIGDFLRSVPVFETEGKTLRKVLPVVYEFLKKGYPNEEKHWPDCYYDQGPPKNIIIMEDLKLKEFKMADRFEGLDYEHSSLVVECLAKLHGTSIVMLMDEKNFKENFENYTYVFWREKNKEICKTLFDDTIKFLGEDMKTWPEFDKKQYYIEKLTKLDILGKTLAAWKNVDNNELKSLIHGDCWINNIMFKYDDTSGKKPTQMKFLDFQLTTIHSPIMDLIHFIFTSTKHDSKLLMMDDLLEKYHVTLLETFKKLHPDGGDAAVHLKNFYHIKDLKEKFKEKLFWGFAVLCSFVPFMFTPADEILSPDEFLYGTDNREYKKKIFSNGKVRKMIVENLHYFHNNDVI</sequence>
<dbReference type="eggNOG" id="ENOG502RZD1">
    <property type="taxonomic scope" value="Eukaryota"/>
</dbReference>
<dbReference type="AlphaFoldDB" id="E0VH75"/>
<dbReference type="KEGG" id="phu:Phum_PHUM202540"/>
<reference evidence="3" key="3">
    <citation type="submission" date="2020-05" db="UniProtKB">
        <authorList>
            <consortium name="EnsemblMetazoa"/>
        </authorList>
    </citation>
    <scope>IDENTIFICATION</scope>
    <source>
        <strain evidence="3">USDA</strain>
    </source>
</reference>
<dbReference type="RefSeq" id="XP_002425469.1">
    <property type="nucleotide sequence ID" value="XM_002425424.1"/>
</dbReference>
<dbReference type="InterPro" id="IPR011009">
    <property type="entry name" value="Kinase-like_dom_sf"/>
</dbReference>
<dbReference type="OrthoDB" id="191037at2759"/>
<dbReference type="InParanoid" id="E0VH75"/>
<dbReference type="VEuPathDB" id="VectorBase:PHUM202540"/>
<evidence type="ECO:0000313" key="2">
    <source>
        <dbReference type="EMBL" id="EEB12731.1"/>
    </source>
</evidence>
<dbReference type="InterPro" id="IPR004119">
    <property type="entry name" value="EcKL"/>
</dbReference>
<dbReference type="Pfam" id="PF02958">
    <property type="entry name" value="EcKL"/>
    <property type="match status" value="1"/>
</dbReference>
<reference evidence="2" key="1">
    <citation type="submission" date="2007-04" db="EMBL/GenBank/DDBJ databases">
        <title>Annotation of Pediculus humanus corporis strain USDA.</title>
        <authorList>
            <person name="Kirkness E."/>
            <person name="Hannick L."/>
            <person name="Hass B."/>
            <person name="Bruggner R."/>
            <person name="Lawson D."/>
            <person name="Bidwell S."/>
            <person name="Joardar V."/>
            <person name="Caler E."/>
            <person name="Walenz B."/>
            <person name="Inman J."/>
            <person name="Schobel S."/>
            <person name="Galinsky K."/>
            <person name="Amedeo P."/>
            <person name="Strausberg R."/>
        </authorList>
    </citation>
    <scope>NUCLEOTIDE SEQUENCE</scope>
    <source>
        <strain evidence="2">USDA</strain>
    </source>
</reference>
<proteinExistence type="predicted"/>
<dbReference type="CTD" id="8238515"/>
<dbReference type="GeneID" id="8238515"/>
<dbReference type="HOGENOM" id="CLU_010718_6_2_1"/>
<name>E0VH75_PEDHC</name>
<dbReference type="PANTHER" id="PTHR11012">
    <property type="entry name" value="PROTEIN KINASE-LIKE DOMAIN-CONTAINING"/>
    <property type="match status" value="1"/>
</dbReference>
<feature type="domain" description="CHK kinase-like" evidence="1">
    <location>
        <begin position="122"/>
        <end position="321"/>
    </location>
</feature>
<evidence type="ECO:0000259" key="1">
    <source>
        <dbReference type="SMART" id="SM00587"/>
    </source>
</evidence>
<dbReference type="FunCoup" id="E0VH75">
    <property type="interactions" value="22"/>
</dbReference>
<dbReference type="Proteomes" id="UP000009046">
    <property type="component" value="Unassembled WGS sequence"/>
</dbReference>
<dbReference type="EnsemblMetazoa" id="PHUM202540-RA">
    <property type="protein sequence ID" value="PHUM202540-PA"/>
    <property type="gene ID" value="PHUM202540"/>
</dbReference>
<dbReference type="InterPro" id="IPR015897">
    <property type="entry name" value="CHK_kinase-like"/>
</dbReference>
<gene>
    <name evidence="3" type="primary">8238515</name>
    <name evidence="2" type="ORF">Phum_PHUM202540</name>
</gene>
<dbReference type="EMBL" id="DS235161">
    <property type="protein sequence ID" value="EEB12731.1"/>
    <property type="molecule type" value="Genomic_DNA"/>
</dbReference>
<dbReference type="EMBL" id="AAZO01002348">
    <property type="status" value="NOT_ANNOTATED_CDS"/>
    <property type="molecule type" value="Genomic_DNA"/>
</dbReference>
<dbReference type="OMA" id="QMAYTIN"/>
<evidence type="ECO:0000313" key="4">
    <source>
        <dbReference type="Proteomes" id="UP000009046"/>
    </source>
</evidence>
<dbReference type="SUPFAM" id="SSF56112">
    <property type="entry name" value="Protein kinase-like (PK-like)"/>
    <property type="match status" value="1"/>
</dbReference>
<accession>E0VH75</accession>
<evidence type="ECO:0000313" key="3">
    <source>
        <dbReference type="EnsemblMetazoa" id="PHUM202540-PA"/>
    </source>
</evidence>
<dbReference type="PANTHER" id="PTHR11012:SF56">
    <property type="entry name" value="CHK KINASE-LIKE DOMAIN-CONTAINING PROTEIN-RELATED"/>
    <property type="match status" value="1"/>
</dbReference>
<reference evidence="2" key="2">
    <citation type="submission" date="2007-04" db="EMBL/GenBank/DDBJ databases">
        <title>The genome of the human body louse.</title>
        <authorList>
            <consortium name="The Human Body Louse Genome Consortium"/>
            <person name="Kirkness E."/>
            <person name="Walenz B."/>
            <person name="Hass B."/>
            <person name="Bruggner R."/>
            <person name="Strausberg R."/>
        </authorList>
    </citation>
    <scope>NUCLEOTIDE SEQUENCE</scope>
    <source>
        <strain evidence="2">USDA</strain>
    </source>
</reference>